<dbReference type="OrthoDB" id="9807021at2"/>
<evidence type="ECO:0000313" key="4">
    <source>
        <dbReference type="EMBL" id="QDH22608.1"/>
    </source>
</evidence>
<gene>
    <name evidence="4" type="ORF">FFV09_18220</name>
</gene>
<keyword evidence="1 2" id="KW-0807">Transducer</keyword>
<dbReference type="Pfam" id="PF00015">
    <property type="entry name" value="MCPsignal"/>
    <property type="match status" value="1"/>
</dbReference>
<dbReference type="InterPro" id="IPR004089">
    <property type="entry name" value="MCPsignal_dom"/>
</dbReference>
<dbReference type="Gene3D" id="1.10.287.950">
    <property type="entry name" value="Methyl-accepting chemotaxis protein"/>
    <property type="match status" value="1"/>
</dbReference>
<name>A0A4Y6V1C7_SACBS</name>
<dbReference type="RefSeq" id="WP_141449150.1">
    <property type="nucleotide sequence ID" value="NZ_CP041217.1"/>
</dbReference>
<dbReference type="KEGG" id="saca:FFV09_18220"/>
<feature type="domain" description="Methyl-accepting transducer" evidence="3">
    <location>
        <begin position="108"/>
        <end position="281"/>
    </location>
</feature>
<dbReference type="PROSITE" id="PS50111">
    <property type="entry name" value="CHEMOTAXIS_TRANSDUC_2"/>
    <property type="match status" value="1"/>
</dbReference>
<accession>A0A4Y6V1C7</accession>
<dbReference type="SMART" id="SM00283">
    <property type="entry name" value="MA"/>
    <property type="match status" value="1"/>
</dbReference>
<dbReference type="Proteomes" id="UP000316968">
    <property type="component" value="Chromosome"/>
</dbReference>
<evidence type="ECO:0000256" key="2">
    <source>
        <dbReference type="PROSITE-ProRule" id="PRU00284"/>
    </source>
</evidence>
<organism evidence="4 5">
    <name type="scientific">Saccharibacillus brassicae</name>
    <dbReference type="NCBI Taxonomy" id="2583377"/>
    <lineage>
        <taxon>Bacteria</taxon>
        <taxon>Bacillati</taxon>
        <taxon>Bacillota</taxon>
        <taxon>Bacilli</taxon>
        <taxon>Bacillales</taxon>
        <taxon>Paenibacillaceae</taxon>
        <taxon>Saccharibacillus</taxon>
    </lineage>
</organism>
<protein>
    <submittedName>
        <fullName evidence="4">Chemotaxis protein</fullName>
    </submittedName>
</protein>
<dbReference type="SUPFAM" id="SSF58104">
    <property type="entry name" value="Methyl-accepting chemotaxis protein (MCP) signaling domain"/>
    <property type="match status" value="1"/>
</dbReference>
<dbReference type="AlphaFoldDB" id="A0A4Y6V1C7"/>
<evidence type="ECO:0000256" key="1">
    <source>
        <dbReference type="ARBA" id="ARBA00023224"/>
    </source>
</evidence>
<keyword evidence="5" id="KW-1185">Reference proteome</keyword>
<dbReference type="EMBL" id="CP041217">
    <property type="protein sequence ID" value="QDH22608.1"/>
    <property type="molecule type" value="Genomic_DNA"/>
</dbReference>
<evidence type="ECO:0000313" key="5">
    <source>
        <dbReference type="Proteomes" id="UP000316968"/>
    </source>
</evidence>
<dbReference type="PANTHER" id="PTHR32089">
    <property type="entry name" value="METHYL-ACCEPTING CHEMOTAXIS PROTEIN MCPB"/>
    <property type="match status" value="1"/>
</dbReference>
<proteinExistence type="predicted"/>
<reference evidence="4 5" key="1">
    <citation type="submission" date="2019-06" db="EMBL/GenBank/DDBJ databases">
        <title>Saccharibacillus brassicae sp. nov., an endophytic bacterium isolated from Chinese cabbage seeds (Brassica pekinensis).</title>
        <authorList>
            <person name="Jiang L."/>
            <person name="Lee J."/>
            <person name="Kim S.W."/>
        </authorList>
    </citation>
    <scope>NUCLEOTIDE SEQUENCE [LARGE SCALE GENOMIC DNA]</scope>
    <source>
        <strain evidence="5">KCTC 43072 / ATSA2</strain>
    </source>
</reference>
<sequence length="281" mass="30797">MTIVDSMIQVVPYLSQMMRENTAITIYDHTHILYYVQSGNFDLGLKTGDALYPGFENFSVLKGSKQPILAEYPAEAFGYGYPLHAVIIPLLEQDEVAAILTVTYDQTNQEKLKSIAADNRSIADNLVEMVQHVAAHAQEMQATSEQILTNTKTAVQKSVKINSVATLIKEISDQTNMLGLNAAIEAARVGELGAGFGVVATEVRKLAVHSKSATADIEIALKDVQDSIRVMENEISQIVASSQEQADLVTTFTDVIERLQQTGESMQDLAGSMTRYHESVR</sequence>
<evidence type="ECO:0000259" key="3">
    <source>
        <dbReference type="PROSITE" id="PS50111"/>
    </source>
</evidence>
<dbReference type="PANTHER" id="PTHR32089:SF112">
    <property type="entry name" value="LYSOZYME-LIKE PROTEIN-RELATED"/>
    <property type="match status" value="1"/>
</dbReference>
<dbReference type="GO" id="GO:0016020">
    <property type="term" value="C:membrane"/>
    <property type="evidence" value="ECO:0007669"/>
    <property type="project" value="InterPro"/>
</dbReference>
<dbReference type="GO" id="GO:0007165">
    <property type="term" value="P:signal transduction"/>
    <property type="evidence" value="ECO:0007669"/>
    <property type="project" value="UniProtKB-KW"/>
</dbReference>